<evidence type="ECO:0000313" key="4">
    <source>
        <dbReference type="Proteomes" id="UP000008743"/>
    </source>
</evidence>
<dbReference type="PIRSF" id="PIRSF000498">
    <property type="entry name" value="Riboflavin_syn_A"/>
    <property type="match status" value="1"/>
</dbReference>
<keyword evidence="4" id="KW-1185">Reference proteome</keyword>
<dbReference type="GO" id="GO:0009231">
    <property type="term" value="P:riboflavin biosynthetic process"/>
    <property type="evidence" value="ECO:0007669"/>
    <property type="project" value="TreeGrafter"/>
</dbReference>
<evidence type="ECO:0000256" key="1">
    <source>
        <dbReference type="ARBA" id="ARBA00022737"/>
    </source>
</evidence>
<dbReference type="eggNOG" id="KOG3310">
    <property type="taxonomic scope" value="Eukaryota"/>
</dbReference>
<dbReference type="FunCoup" id="A0A0D2UT70">
    <property type="interactions" value="86"/>
</dbReference>
<dbReference type="Proteomes" id="UP000008743">
    <property type="component" value="Unassembled WGS sequence"/>
</dbReference>
<proteinExistence type="predicted"/>
<dbReference type="PANTHER" id="PTHR21098:SF0">
    <property type="entry name" value="RIBOFLAVIN SYNTHASE"/>
    <property type="match status" value="1"/>
</dbReference>
<dbReference type="PhylomeDB" id="A0A0D2UT70"/>
<sequence length="213" mass="22977">MFTGIVRGLCPIRSALLTGGILRLQVELPAGDASAGIELGASIAINGTCLTVVHFDAATRIVDFDVIQESLSRTNLGSLQAGSRVNMERAMKFGDEIGGHQVFGHVDATGTIERVVATEGNRDVYFRFFEEWSKFVVPKGWIAVDGISLTIVHVAPGLLSVSLIPETLARTTLGFKNEGDIVNLEFDPQAKLVVLTMERLLPGMLERQLAARA</sequence>
<dbReference type="NCBIfam" id="NF006767">
    <property type="entry name" value="PRK09289.1"/>
    <property type="match status" value="1"/>
</dbReference>
<dbReference type="NCBIfam" id="NF009566">
    <property type="entry name" value="PRK13020.1"/>
    <property type="match status" value="1"/>
</dbReference>
<dbReference type="GO" id="GO:0004746">
    <property type="term" value="F:riboflavin synthase activity"/>
    <property type="evidence" value="ECO:0007669"/>
    <property type="project" value="TreeGrafter"/>
</dbReference>
<dbReference type="InParanoid" id="A0A0D2UT70"/>
<feature type="domain" description="Lumazine-binding" evidence="2">
    <location>
        <begin position="101"/>
        <end position="197"/>
    </location>
</feature>
<accession>A0A0D2UT70</accession>
<dbReference type="AlphaFoldDB" id="A0A0D2UT70"/>
<dbReference type="CDD" id="cd00402">
    <property type="entry name" value="Riboflavin_synthase_like"/>
    <property type="match status" value="1"/>
</dbReference>
<dbReference type="Gene3D" id="2.40.30.20">
    <property type="match status" value="2"/>
</dbReference>
<dbReference type="Pfam" id="PF00677">
    <property type="entry name" value="Lum_binding"/>
    <property type="match status" value="2"/>
</dbReference>
<protein>
    <submittedName>
        <fullName evidence="3">Riboflavin synthase subunit alpha</fullName>
    </submittedName>
</protein>
<name>A0A0D2UT70_CAPO3</name>
<dbReference type="NCBIfam" id="TIGR00187">
    <property type="entry name" value="ribE"/>
    <property type="match status" value="1"/>
</dbReference>
<dbReference type="InterPro" id="IPR023366">
    <property type="entry name" value="ATP_synth_asu-like_sf"/>
</dbReference>
<dbReference type="SUPFAM" id="SSF63380">
    <property type="entry name" value="Riboflavin synthase domain-like"/>
    <property type="match status" value="2"/>
</dbReference>
<dbReference type="PROSITE" id="PS51177">
    <property type="entry name" value="LUMAZINE_BIND"/>
    <property type="match status" value="2"/>
</dbReference>
<dbReference type="PANTHER" id="PTHR21098">
    <property type="entry name" value="RIBOFLAVIN SYNTHASE ALPHA CHAIN"/>
    <property type="match status" value="1"/>
</dbReference>
<dbReference type="InterPro" id="IPR001783">
    <property type="entry name" value="Lumazine-bd"/>
</dbReference>
<dbReference type="InterPro" id="IPR017938">
    <property type="entry name" value="Riboflavin_synthase-like_b-brl"/>
</dbReference>
<feature type="domain" description="Lumazine-binding" evidence="2">
    <location>
        <begin position="1"/>
        <end position="100"/>
    </location>
</feature>
<dbReference type="OMA" id="IGGHAMS"/>
<evidence type="ECO:0000313" key="3">
    <source>
        <dbReference type="EMBL" id="KJE98156.1"/>
    </source>
</evidence>
<dbReference type="STRING" id="595528.A0A0D2UT70"/>
<reference evidence="4" key="1">
    <citation type="submission" date="2011-02" db="EMBL/GenBank/DDBJ databases">
        <title>The Genome Sequence of Capsaspora owczarzaki ATCC 30864.</title>
        <authorList>
            <person name="Russ C."/>
            <person name="Cuomo C."/>
            <person name="Burger G."/>
            <person name="Gray M.W."/>
            <person name="Holland P.W.H."/>
            <person name="King N."/>
            <person name="Lang F.B.F."/>
            <person name="Roger A.J."/>
            <person name="Ruiz-Trillo I."/>
            <person name="Young S.K."/>
            <person name="Zeng Q."/>
            <person name="Gargeya S."/>
            <person name="Alvarado L."/>
            <person name="Berlin A."/>
            <person name="Chapman S.B."/>
            <person name="Chen Z."/>
            <person name="Freedman E."/>
            <person name="Gellesch M."/>
            <person name="Goldberg J."/>
            <person name="Griggs A."/>
            <person name="Gujja S."/>
            <person name="Heilman E."/>
            <person name="Heiman D."/>
            <person name="Howarth C."/>
            <person name="Mehta T."/>
            <person name="Neiman D."/>
            <person name="Pearson M."/>
            <person name="Roberts A."/>
            <person name="Saif S."/>
            <person name="Shea T."/>
            <person name="Shenoy N."/>
            <person name="Sisk P."/>
            <person name="Stolte C."/>
            <person name="Sykes S."/>
            <person name="White J."/>
            <person name="Yandava C."/>
            <person name="Haas B."/>
            <person name="Nusbaum C."/>
            <person name="Birren B."/>
        </authorList>
    </citation>
    <scope>NUCLEOTIDE SEQUENCE</scope>
    <source>
        <strain evidence="4">ATCC 30864</strain>
    </source>
</reference>
<organism evidence="3 4">
    <name type="scientific">Capsaspora owczarzaki (strain ATCC 30864)</name>
    <dbReference type="NCBI Taxonomy" id="595528"/>
    <lineage>
        <taxon>Eukaryota</taxon>
        <taxon>Filasterea</taxon>
        <taxon>Capsaspora</taxon>
    </lineage>
</organism>
<dbReference type="RefSeq" id="XP_004342766.1">
    <property type="nucleotide sequence ID" value="XM_004342717.2"/>
</dbReference>
<keyword evidence="1" id="KW-0677">Repeat</keyword>
<dbReference type="InterPro" id="IPR026017">
    <property type="entry name" value="Lumazine-bd_dom"/>
</dbReference>
<gene>
    <name evidence="3" type="ORF">CAOG_008165</name>
</gene>
<evidence type="ECO:0000259" key="2">
    <source>
        <dbReference type="PROSITE" id="PS51177"/>
    </source>
</evidence>
<dbReference type="OrthoDB" id="10258924at2759"/>
<dbReference type="EMBL" id="KE346376">
    <property type="protein sequence ID" value="KJE98156.1"/>
    <property type="molecule type" value="Genomic_DNA"/>
</dbReference>